<comment type="caution">
    <text evidence="1">The sequence shown here is derived from an EMBL/GenBank/DDBJ whole genome shotgun (WGS) entry which is preliminary data.</text>
</comment>
<proteinExistence type="predicted"/>
<organism evidence="1 2">
    <name type="scientific">Desulfitobacterium hafniense DP7</name>
    <dbReference type="NCBI Taxonomy" id="537010"/>
    <lineage>
        <taxon>Bacteria</taxon>
        <taxon>Bacillati</taxon>
        <taxon>Bacillota</taxon>
        <taxon>Clostridia</taxon>
        <taxon>Eubacteriales</taxon>
        <taxon>Desulfitobacteriaceae</taxon>
        <taxon>Desulfitobacterium</taxon>
    </lineage>
</organism>
<name>G9XH30_DESHA</name>
<evidence type="ECO:0008006" key="3">
    <source>
        <dbReference type="Google" id="ProtNLM"/>
    </source>
</evidence>
<dbReference type="Proteomes" id="UP000004416">
    <property type="component" value="Unassembled WGS sequence"/>
</dbReference>
<dbReference type="AlphaFoldDB" id="G9XH30"/>
<sequence>MNRFKNPGRKVGLTMSPAEWLWKIFEATGSPNAYLLYRQYTLNNNLAMNKKMQ</sequence>
<gene>
    <name evidence="1" type="ORF">HMPREF0322_00253</name>
</gene>
<dbReference type="EMBL" id="AFZX01000006">
    <property type="protein sequence ID" value="EHL09067.1"/>
    <property type="molecule type" value="Genomic_DNA"/>
</dbReference>
<dbReference type="PATRIC" id="fig|537010.4.peg.239"/>
<protein>
    <recommendedName>
        <fullName evidence="3">YqzL-like protein</fullName>
    </recommendedName>
</protein>
<evidence type="ECO:0000313" key="2">
    <source>
        <dbReference type="Proteomes" id="UP000004416"/>
    </source>
</evidence>
<dbReference type="HOGENOM" id="CLU_213740_0_0_9"/>
<evidence type="ECO:0000313" key="1">
    <source>
        <dbReference type="EMBL" id="EHL09067.1"/>
    </source>
</evidence>
<accession>G9XH30</accession>
<reference evidence="1 2" key="1">
    <citation type="submission" date="2011-08" db="EMBL/GenBank/DDBJ databases">
        <authorList>
            <person name="Weinstock G."/>
            <person name="Sodergren E."/>
            <person name="Clifton S."/>
            <person name="Fulton L."/>
            <person name="Fulton B."/>
            <person name="Courtney L."/>
            <person name="Fronick C."/>
            <person name="Harrison M."/>
            <person name="Strong C."/>
            <person name="Farmer C."/>
            <person name="Delahaunty K."/>
            <person name="Markovic C."/>
            <person name="Hall O."/>
            <person name="Minx P."/>
            <person name="Tomlinson C."/>
            <person name="Mitreva M."/>
            <person name="Hou S."/>
            <person name="Chen J."/>
            <person name="Wollam A."/>
            <person name="Pepin K.H."/>
            <person name="Johnson M."/>
            <person name="Bhonagiri V."/>
            <person name="Zhang X."/>
            <person name="Suruliraj S."/>
            <person name="Warren W."/>
            <person name="Chinwalla A."/>
            <person name="Mardis E.R."/>
            <person name="Wilson R.K."/>
        </authorList>
    </citation>
    <scope>NUCLEOTIDE SEQUENCE [LARGE SCALE GENOMIC DNA]</scope>
    <source>
        <strain evidence="1 2">DP7</strain>
    </source>
</reference>